<dbReference type="CDD" id="cd03230">
    <property type="entry name" value="ABC_DR_subfamily_A"/>
    <property type="match status" value="1"/>
</dbReference>
<dbReference type="Proteomes" id="UP000479756">
    <property type="component" value="Unassembled WGS sequence"/>
</dbReference>
<evidence type="ECO:0000256" key="2">
    <source>
        <dbReference type="ARBA" id="ARBA00022741"/>
    </source>
</evidence>
<dbReference type="PROSITE" id="PS00211">
    <property type="entry name" value="ABC_TRANSPORTER_1"/>
    <property type="match status" value="1"/>
</dbReference>
<keyword evidence="1" id="KW-0813">Transport</keyword>
<evidence type="ECO:0000256" key="1">
    <source>
        <dbReference type="ARBA" id="ARBA00022448"/>
    </source>
</evidence>
<evidence type="ECO:0000256" key="3">
    <source>
        <dbReference type="ARBA" id="ARBA00022840"/>
    </source>
</evidence>
<dbReference type="Gene3D" id="3.40.50.300">
    <property type="entry name" value="P-loop containing nucleotide triphosphate hydrolases"/>
    <property type="match status" value="1"/>
</dbReference>
<dbReference type="Pfam" id="PF00005">
    <property type="entry name" value="ABC_tran"/>
    <property type="match status" value="1"/>
</dbReference>
<protein>
    <submittedName>
        <fullName evidence="5">ABC transporter ATP-binding protein</fullName>
    </submittedName>
</protein>
<dbReference type="PROSITE" id="PS50893">
    <property type="entry name" value="ABC_TRANSPORTER_2"/>
    <property type="match status" value="1"/>
</dbReference>
<evidence type="ECO:0000259" key="4">
    <source>
        <dbReference type="PROSITE" id="PS50893"/>
    </source>
</evidence>
<dbReference type="InterPro" id="IPR027417">
    <property type="entry name" value="P-loop_NTPase"/>
</dbReference>
<dbReference type="SMART" id="SM00382">
    <property type="entry name" value="AAA"/>
    <property type="match status" value="1"/>
</dbReference>
<feature type="domain" description="ABC transporter" evidence="4">
    <location>
        <begin position="4"/>
        <end position="212"/>
    </location>
</feature>
<dbReference type="GO" id="GO:0005524">
    <property type="term" value="F:ATP binding"/>
    <property type="evidence" value="ECO:0007669"/>
    <property type="project" value="UniProtKB-KW"/>
</dbReference>
<proteinExistence type="predicted"/>
<sequence>MAVVELIDVSKRFHGNVLFDSASLSIAEGRTYAIVGPNGSGKSVLFKMICGFQRPDLGEIRIDRRFLSEKRTFPADFGVIIDGPAYLPFETGLENLLRLTAIRKLVSDIDVRETMRAVGLDPDLRERVRRYSLGMKQKLALAQALMERPKVLLLDEPFNALDTPSVDRAMDLLLDQKRSGTTIIFTSHDRSHVDRLSDEVVVVAGGKLVPEA</sequence>
<dbReference type="GO" id="GO:0016887">
    <property type="term" value="F:ATP hydrolysis activity"/>
    <property type="evidence" value="ECO:0007669"/>
    <property type="project" value="InterPro"/>
</dbReference>
<organism evidence="5 6">
    <name type="scientific">Galbitalea soli</name>
    <dbReference type="NCBI Taxonomy" id="1268042"/>
    <lineage>
        <taxon>Bacteria</taxon>
        <taxon>Bacillati</taxon>
        <taxon>Actinomycetota</taxon>
        <taxon>Actinomycetes</taxon>
        <taxon>Micrococcales</taxon>
        <taxon>Microbacteriaceae</taxon>
        <taxon>Galbitalea</taxon>
    </lineage>
</organism>
<keyword evidence="6" id="KW-1185">Reference proteome</keyword>
<keyword evidence="3 5" id="KW-0067">ATP-binding</keyword>
<evidence type="ECO:0000313" key="5">
    <source>
        <dbReference type="EMBL" id="NEM92399.1"/>
    </source>
</evidence>
<dbReference type="InterPro" id="IPR017871">
    <property type="entry name" value="ABC_transporter-like_CS"/>
</dbReference>
<dbReference type="InterPro" id="IPR003439">
    <property type="entry name" value="ABC_transporter-like_ATP-bd"/>
</dbReference>
<name>A0A7C9TSS2_9MICO</name>
<reference evidence="5 6" key="1">
    <citation type="journal article" date="2014" name="Int. J. Syst. Evol. Microbiol.">
        <title>Description of Galbitalea soli gen. nov., sp. nov., and Frondihabitans sucicola sp. nov.</title>
        <authorList>
            <person name="Kim S.J."/>
            <person name="Lim J.M."/>
            <person name="Ahn J.H."/>
            <person name="Weon H.Y."/>
            <person name="Hamada M."/>
            <person name="Suzuki K."/>
            <person name="Ahn T.Y."/>
            <person name="Kwon S.W."/>
        </authorList>
    </citation>
    <scope>NUCLEOTIDE SEQUENCE [LARGE SCALE GENOMIC DNA]</scope>
    <source>
        <strain evidence="5 6">NBRC 108727</strain>
    </source>
</reference>
<evidence type="ECO:0000313" key="6">
    <source>
        <dbReference type="Proteomes" id="UP000479756"/>
    </source>
</evidence>
<dbReference type="PANTHER" id="PTHR42939:SF1">
    <property type="entry name" value="ABC TRANSPORTER ATP-BINDING PROTEIN ALBC-RELATED"/>
    <property type="match status" value="1"/>
</dbReference>
<dbReference type="InterPro" id="IPR003593">
    <property type="entry name" value="AAA+_ATPase"/>
</dbReference>
<dbReference type="PANTHER" id="PTHR42939">
    <property type="entry name" value="ABC TRANSPORTER ATP-BINDING PROTEIN ALBC-RELATED"/>
    <property type="match status" value="1"/>
</dbReference>
<keyword evidence="2" id="KW-0547">Nucleotide-binding</keyword>
<accession>A0A7C9TSS2</accession>
<comment type="caution">
    <text evidence="5">The sequence shown here is derived from an EMBL/GenBank/DDBJ whole genome shotgun (WGS) entry which is preliminary data.</text>
</comment>
<gene>
    <name evidence="5" type="ORF">G3T37_13675</name>
</gene>
<dbReference type="SUPFAM" id="SSF52540">
    <property type="entry name" value="P-loop containing nucleoside triphosphate hydrolases"/>
    <property type="match status" value="1"/>
</dbReference>
<dbReference type="RefSeq" id="WP_163474469.1">
    <property type="nucleotide sequence ID" value="NZ_JAAGWZ010000005.1"/>
</dbReference>
<dbReference type="InterPro" id="IPR051782">
    <property type="entry name" value="ABC_Transporter_VariousFunc"/>
</dbReference>
<dbReference type="EMBL" id="JAAGWZ010000005">
    <property type="protein sequence ID" value="NEM92399.1"/>
    <property type="molecule type" value="Genomic_DNA"/>
</dbReference>
<dbReference type="AlphaFoldDB" id="A0A7C9TSS2"/>